<dbReference type="AlphaFoldDB" id="A0A2I0JCY7"/>
<dbReference type="Proteomes" id="UP000233551">
    <property type="component" value="Unassembled WGS sequence"/>
</dbReference>
<comment type="caution">
    <text evidence="2">The sequence shown here is derived from an EMBL/GenBank/DDBJ whole genome shotgun (WGS) entry which is preliminary data.</text>
</comment>
<evidence type="ECO:0000256" key="1">
    <source>
        <dbReference type="SAM" id="MobiDB-lite"/>
    </source>
</evidence>
<evidence type="ECO:0000313" key="3">
    <source>
        <dbReference type="Proteomes" id="UP000233551"/>
    </source>
</evidence>
<gene>
    <name evidence="2" type="ORF">CRG98_026081</name>
</gene>
<dbReference type="EMBL" id="PGOL01001853">
    <property type="protein sequence ID" value="PKI53536.1"/>
    <property type="molecule type" value="Genomic_DNA"/>
</dbReference>
<protein>
    <submittedName>
        <fullName evidence="2">Uncharacterized protein</fullName>
    </submittedName>
</protein>
<evidence type="ECO:0000313" key="2">
    <source>
        <dbReference type="EMBL" id="PKI53536.1"/>
    </source>
</evidence>
<feature type="region of interest" description="Disordered" evidence="1">
    <location>
        <begin position="26"/>
        <end position="71"/>
    </location>
</feature>
<name>A0A2I0JCY7_PUNGR</name>
<reference evidence="2 3" key="1">
    <citation type="submission" date="2017-11" db="EMBL/GenBank/DDBJ databases">
        <title>De-novo sequencing of pomegranate (Punica granatum L.) genome.</title>
        <authorList>
            <person name="Akparov Z."/>
            <person name="Amiraslanov A."/>
            <person name="Hajiyeva S."/>
            <person name="Abbasov M."/>
            <person name="Kaur K."/>
            <person name="Hamwieh A."/>
            <person name="Solovyev V."/>
            <person name="Salamov A."/>
            <person name="Braich B."/>
            <person name="Kosarev P."/>
            <person name="Mahmoud A."/>
            <person name="Hajiyev E."/>
            <person name="Babayeva S."/>
            <person name="Izzatullayeva V."/>
            <person name="Mammadov A."/>
            <person name="Mammadov A."/>
            <person name="Sharifova S."/>
            <person name="Ojaghi J."/>
            <person name="Eynullazada K."/>
            <person name="Bayramov B."/>
            <person name="Abdulazimova A."/>
            <person name="Shahmuradov I."/>
        </authorList>
    </citation>
    <scope>NUCLEOTIDE SEQUENCE [LARGE SCALE GENOMIC DNA]</scope>
    <source>
        <strain evidence="3">cv. AG2017</strain>
        <tissue evidence="2">Leaf</tissue>
    </source>
</reference>
<feature type="non-terminal residue" evidence="2">
    <location>
        <position position="94"/>
    </location>
</feature>
<sequence length="94" mass="10186">MRFLAPNENQSGPRILLERYCPLDQTASHWPSPAKRENRGKRGLPFTRPTKTGGTLQRHPPPISPGGGGLSRKISLAALTAARRTALSGQASWS</sequence>
<organism evidence="2 3">
    <name type="scientific">Punica granatum</name>
    <name type="common">Pomegranate</name>
    <dbReference type="NCBI Taxonomy" id="22663"/>
    <lineage>
        <taxon>Eukaryota</taxon>
        <taxon>Viridiplantae</taxon>
        <taxon>Streptophyta</taxon>
        <taxon>Embryophyta</taxon>
        <taxon>Tracheophyta</taxon>
        <taxon>Spermatophyta</taxon>
        <taxon>Magnoliopsida</taxon>
        <taxon>eudicotyledons</taxon>
        <taxon>Gunneridae</taxon>
        <taxon>Pentapetalae</taxon>
        <taxon>rosids</taxon>
        <taxon>malvids</taxon>
        <taxon>Myrtales</taxon>
        <taxon>Lythraceae</taxon>
        <taxon>Punica</taxon>
    </lineage>
</organism>
<accession>A0A2I0JCY7</accession>
<keyword evidence="3" id="KW-1185">Reference proteome</keyword>
<proteinExistence type="predicted"/>